<dbReference type="AlphaFoldDB" id="A0AAD2FT88"/>
<dbReference type="Pfam" id="PF08588">
    <property type="entry name" value="Duc1"/>
    <property type="match status" value="1"/>
</dbReference>
<sequence length="377" mass="42701">MLFDRINTFTKSSNEPLMKVQATNNDSEAIGETTIENTKPESSRRSPRGVLPIHPSHWPQLPLMIRPSPNTSTEIRGIRYSSGKNADEVKGFSNQVLPINTGREEQGSCLVVDFESVYFVGELLLRIKGAPELPKNSYHPESYFDGKKRTFQAVVRGKFKEPLSMCHCVTGQTFDRRGHLPSQWIVNSFLKIVSLLAPQLEVDLGSAHPRFLSPLVATAQTVRVDRDSASKQRESIDGVIIEAPSSDPLSILWEGESSSEEFDSSQETTSISSRMKKRKKVFNQVAARKDEDKRFSTEHEYTFEFFQHMLDFNDDIHINMSRPVGNVSVSQMTDGQPIKCMSAYNNPATRELETLWSFDMWHESFYQLAKDAQERGA</sequence>
<dbReference type="InterPro" id="IPR013897">
    <property type="entry name" value="Duc1"/>
</dbReference>
<dbReference type="PANTHER" id="PTHR34826:SF2">
    <property type="entry name" value="UPF0590 PROTEIN C409.17C"/>
    <property type="match status" value="1"/>
</dbReference>
<organism evidence="3 4">
    <name type="scientific">Cylindrotheca closterium</name>
    <dbReference type="NCBI Taxonomy" id="2856"/>
    <lineage>
        <taxon>Eukaryota</taxon>
        <taxon>Sar</taxon>
        <taxon>Stramenopiles</taxon>
        <taxon>Ochrophyta</taxon>
        <taxon>Bacillariophyta</taxon>
        <taxon>Bacillariophyceae</taxon>
        <taxon>Bacillariophycidae</taxon>
        <taxon>Bacillariales</taxon>
        <taxon>Bacillariaceae</taxon>
        <taxon>Cylindrotheca</taxon>
    </lineage>
</organism>
<gene>
    <name evidence="3" type="ORF">CYCCA115_LOCUS13535</name>
</gene>
<protein>
    <recommendedName>
        <fullName evidence="2">Domain of unknown function at the cortex 1 domain-containing protein</fullName>
    </recommendedName>
</protein>
<proteinExistence type="predicted"/>
<dbReference type="PANTHER" id="PTHR34826">
    <property type="entry name" value="UPF0590 PROTEIN C409.17C"/>
    <property type="match status" value="1"/>
</dbReference>
<evidence type="ECO:0000256" key="1">
    <source>
        <dbReference type="SAM" id="MobiDB-lite"/>
    </source>
</evidence>
<name>A0AAD2FT88_9STRA</name>
<evidence type="ECO:0000259" key="2">
    <source>
        <dbReference type="Pfam" id="PF08588"/>
    </source>
</evidence>
<evidence type="ECO:0000313" key="4">
    <source>
        <dbReference type="Proteomes" id="UP001295423"/>
    </source>
</evidence>
<keyword evidence="4" id="KW-1185">Reference proteome</keyword>
<feature type="region of interest" description="Disordered" evidence="1">
    <location>
        <begin position="32"/>
        <end position="53"/>
    </location>
</feature>
<evidence type="ECO:0000313" key="3">
    <source>
        <dbReference type="EMBL" id="CAJ1952402.1"/>
    </source>
</evidence>
<reference evidence="3" key="1">
    <citation type="submission" date="2023-08" db="EMBL/GenBank/DDBJ databases">
        <authorList>
            <person name="Audoor S."/>
            <person name="Bilcke G."/>
        </authorList>
    </citation>
    <scope>NUCLEOTIDE SEQUENCE</scope>
</reference>
<dbReference type="Proteomes" id="UP001295423">
    <property type="component" value="Unassembled WGS sequence"/>
</dbReference>
<feature type="domain" description="Domain of unknown function at the cortex 1" evidence="2">
    <location>
        <begin position="113"/>
        <end position="361"/>
    </location>
</feature>
<accession>A0AAD2FT88</accession>
<comment type="caution">
    <text evidence="3">The sequence shown here is derived from an EMBL/GenBank/DDBJ whole genome shotgun (WGS) entry which is preliminary data.</text>
</comment>
<dbReference type="EMBL" id="CAKOGP040001803">
    <property type="protein sequence ID" value="CAJ1952402.1"/>
    <property type="molecule type" value="Genomic_DNA"/>
</dbReference>